<feature type="region of interest" description="Disordered" evidence="1">
    <location>
        <begin position="64"/>
        <end position="96"/>
    </location>
</feature>
<comment type="caution">
    <text evidence="3">The sequence shown here is derived from an EMBL/GenBank/DDBJ whole genome shotgun (WGS) entry which is preliminary data.</text>
</comment>
<evidence type="ECO:0000313" key="4">
    <source>
        <dbReference type="Proteomes" id="UP001314200"/>
    </source>
</evidence>
<evidence type="ECO:0000313" key="3">
    <source>
        <dbReference type="EMBL" id="CAK1242632.1"/>
    </source>
</evidence>
<feature type="chain" id="PRO_5047200790" evidence="2">
    <location>
        <begin position="20"/>
        <end position="219"/>
    </location>
</feature>
<feature type="region of interest" description="Disordered" evidence="1">
    <location>
        <begin position="111"/>
        <end position="135"/>
    </location>
</feature>
<organism evidence="3 4">
    <name type="scientific">Fructobacillus cardui</name>
    <dbReference type="NCBI Taxonomy" id="2893170"/>
    <lineage>
        <taxon>Bacteria</taxon>
        <taxon>Bacillati</taxon>
        <taxon>Bacillota</taxon>
        <taxon>Bacilli</taxon>
        <taxon>Lactobacillales</taxon>
        <taxon>Lactobacillaceae</taxon>
        <taxon>Fructobacillus</taxon>
    </lineage>
</organism>
<sequence>MMFNKVLLTSMAVAGLALTAANTQFNKGKSTSDQAVKVTDSVNTKKVSTAVSSVDNLKSLENTAASQTVASSDDDTASSSDDTSNSQSQVTSLSATTTQAAQATPVATSTAAQASSTSTAAASTSSASTATTSVAATTSTASGDINWLISRESGGNVNAQNGQFYGIGQLSPAAYATYVPGQNYQGNYAVQLQAMQAYIAARYGSVANAISHFQSNGWY</sequence>
<gene>
    <name evidence="3" type="ORF">R82641_BJNNKPBH_00835</name>
</gene>
<reference evidence="3 4" key="1">
    <citation type="submission" date="2023-10" db="EMBL/GenBank/DDBJ databases">
        <authorList>
            <person name="Botero Cardona J."/>
        </authorList>
    </citation>
    <scope>NUCLEOTIDE SEQUENCE [LARGE SCALE GENOMIC DNA]</scope>
    <source>
        <strain evidence="3 4">R-82641</strain>
    </source>
</reference>
<feature type="signal peptide" evidence="2">
    <location>
        <begin position="1"/>
        <end position="19"/>
    </location>
</feature>
<dbReference type="RefSeq" id="WP_053068891.1">
    <property type="nucleotide sequence ID" value="NZ_CAUZLS010000003.1"/>
</dbReference>
<evidence type="ECO:0000256" key="1">
    <source>
        <dbReference type="SAM" id="MobiDB-lite"/>
    </source>
</evidence>
<name>A0ABM9MVB5_9LACO</name>
<keyword evidence="4" id="KW-1185">Reference proteome</keyword>
<dbReference type="Proteomes" id="UP001314200">
    <property type="component" value="Unassembled WGS sequence"/>
</dbReference>
<protein>
    <submittedName>
        <fullName evidence="3">LysM repeat (LysM)</fullName>
    </submittedName>
</protein>
<proteinExistence type="predicted"/>
<dbReference type="EMBL" id="CAUZLY010000006">
    <property type="protein sequence ID" value="CAK1242632.1"/>
    <property type="molecule type" value="Genomic_DNA"/>
</dbReference>
<keyword evidence="2" id="KW-0732">Signal</keyword>
<evidence type="ECO:0000256" key="2">
    <source>
        <dbReference type="SAM" id="SignalP"/>
    </source>
</evidence>
<accession>A0ABM9MVB5</accession>